<organism evidence="2 3">
    <name type="scientific">Candidatus Ichthyocystis hellenicum</name>
    <dbReference type="NCBI Taxonomy" id="1561003"/>
    <lineage>
        <taxon>Bacteria</taxon>
        <taxon>Pseudomonadati</taxon>
        <taxon>Pseudomonadota</taxon>
        <taxon>Betaproteobacteria</taxon>
        <taxon>Burkholderiales</taxon>
        <taxon>Candidatus Ichthyocystis</taxon>
    </lineage>
</organism>
<evidence type="ECO:0000313" key="2">
    <source>
        <dbReference type="EMBL" id="CUT16866.1"/>
    </source>
</evidence>
<gene>
    <name evidence="2" type="ORF">Ark11_0004</name>
</gene>
<sequence>MTTNAISSISRRTSSGLSYYPCHARSSYKNTLKISIFLSILGQVTPYVLKPIDTINIERIKLLVKTANIRCLLEKAFNFGENNLILNGVDLRSELKQVNMTPEYIMSITNGWGKHYIDNYHNRTNMDNNSLIRKYISVISLDYSKIEKLILDASERIANITSFDTQSRQQIGRLTELVRLNNTAYQPCHSIVIKGYHEEQIYSLDTEWYIKVVIILMSFFALLYFFAMIFRRTKGCRGMRRLFNNMRSRATRSTLTLLGTAREHLCKRGNTHYVPLNEINTDPENSFDEEPFFQDLP</sequence>
<evidence type="ECO:0000313" key="3">
    <source>
        <dbReference type="Proteomes" id="UP000198651"/>
    </source>
</evidence>
<proteinExistence type="predicted"/>
<accession>A0A0S4M1V1</accession>
<keyword evidence="1" id="KW-0812">Transmembrane</keyword>
<feature type="transmembrane region" description="Helical" evidence="1">
    <location>
        <begin position="208"/>
        <end position="230"/>
    </location>
</feature>
<keyword evidence="1" id="KW-0472">Membrane</keyword>
<name>A0A0S4M1V1_9BURK</name>
<dbReference type="EMBL" id="LN906597">
    <property type="protein sequence ID" value="CUT16866.1"/>
    <property type="molecule type" value="Genomic_DNA"/>
</dbReference>
<dbReference type="AlphaFoldDB" id="A0A0S4M1V1"/>
<dbReference type="Proteomes" id="UP000198651">
    <property type="component" value="Chromosome I"/>
</dbReference>
<keyword evidence="3" id="KW-1185">Reference proteome</keyword>
<dbReference type="RefSeq" id="WP_092490398.1">
    <property type="nucleotide sequence ID" value="NZ_LN906597.1"/>
</dbReference>
<protein>
    <submittedName>
        <fullName evidence="2">Putative membrane protein</fullName>
    </submittedName>
</protein>
<keyword evidence="1" id="KW-1133">Transmembrane helix</keyword>
<reference evidence="3" key="1">
    <citation type="submission" date="2015-11" db="EMBL/GenBank/DDBJ databases">
        <authorList>
            <person name="Seth-Smith H.M.B."/>
        </authorList>
    </citation>
    <scope>NUCLEOTIDE SEQUENCE [LARGE SCALE GENOMIC DNA]</scope>
    <source>
        <strain evidence="3">2013Ark11</strain>
    </source>
</reference>
<evidence type="ECO:0000256" key="1">
    <source>
        <dbReference type="SAM" id="Phobius"/>
    </source>
</evidence>